<evidence type="ECO:0000313" key="3">
    <source>
        <dbReference type="Proteomes" id="UP000038009"/>
    </source>
</evidence>
<keyword evidence="3" id="KW-1185">Reference proteome</keyword>
<dbReference type="EMBL" id="LJSK01000008">
    <property type="protein sequence ID" value="KPI90232.1"/>
    <property type="molecule type" value="Genomic_DNA"/>
</dbReference>
<keyword evidence="1" id="KW-0812">Transmembrane</keyword>
<evidence type="ECO:0008006" key="4">
    <source>
        <dbReference type="Google" id="ProtNLM"/>
    </source>
</evidence>
<feature type="transmembrane region" description="Helical" evidence="1">
    <location>
        <begin position="115"/>
        <end position="138"/>
    </location>
</feature>
<gene>
    <name evidence="2" type="ORF">ABL78_0614</name>
</gene>
<name>A0A0N1I3C0_LEPSE</name>
<dbReference type="VEuPathDB" id="TriTrypDB:Lsey_0008_0190"/>
<dbReference type="Proteomes" id="UP000038009">
    <property type="component" value="Unassembled WGS sequence"/>
</dbReference>
<evidence type="ECO:0000313" key="2">
    <source>
        <dbReference type="EMBL" id="KPI90232.1"/>
    </source>
</evidence>
<keyword evidence="1" id="KW-1133">Transmembrane helix</keyword>
<keyword evidence="1" id="KW-0472">Membrane</keyword>
<evidence type="ECO:0000256" key="1">
    <source>
        <dbReference type="SAM" id="Phobius"/>
    </source>
</evidence>
<dbReference type="OMA" id="RANEAWS"/>
<comment type="caution">
    <text evidence="2">The sequence shown here is derived from an EMBL/GenBank/DDBJ whole genome shotgun (WGS) entry which is preliminary data.</text>
</comment>
<protein>
    <recommendedName>
        <fullName evidence="4">Transmembrane protein</fullName>
    </recommendedName>
</protein>
<sequence>MSVCTLPELANFVSDCADIVCASDLMANYFLSAMMSTMSGSLPRVAFSKELVGTHLPCGSVDLSSWLRSVPTALASDTAAQRANEAWSVATALPLISASSIAAPEPTPSHMWRPIVLAALSTVLLVFLVADVFLLSFVQRKRMAMQAQRPEEDHCPA</sequence>
<accession>A0A0N1I3C0</accession>
<reference evidence="2 3" key="1">
    <citation type="journal article" date="2015" name="PLoS Pathog.">
        <title>Leptomonas seymouri: Adaptations to the Dixenous Life Cycle Analyzed by Genome Sequencing, Transcriptome Profiling and Co-infection with Leishmania donovani.</title>
        <authorList>
            <person name="Kraeva N."/>
            <person name="Butenko A."/>
            <person name="Hlavacova J."/>
            <person name="Kostygov A."/>
            <person name="Myskova J."/>
            <person name="Grybchuk D."/>
            <person name="Lestinova T."/>
            <person name="Votypka J."/>
            <person name="Volf P."/>
            <person name="Opperdoes F."/>
            <person name="Flegontov P."/>
            <person name="Lukes J."/>
            <person name="Yurchenko V."/>
        </authorList>
    </citation>
    <scope>NUCLEOTIDE SEQUENCE [LARGE SCALE GENOMIC DNA]</scope>
    <source>
        <strain evidence="2 3">ATCC 30220</strain>
    </source>
</reference>
<proteinExistence type="predicted"/>
<dbReference type="OrthoDB" id="257965at2759"/>
<dbReference type="AlphaFoldDB" id="A0A0N1I3C0"/>
<organism evidence="2 3">
    <name type="scientific">Leptomonas seymouri</name>
    <dbReference type="NCBI Taxonomy" id="5684"/>
    <lineage>
        <taxon>Eukaryota</taxon>
        <taxon>Discoba</taxon>
        <taxon>Euglenozoa</taxon>
        <taxon>Kinetoplastea</taxon>
        <taxon>Metakinetoplastina</taxon>
        <taxon>Trypanosomatida</taxon>
        <taxon>Trypanosomatidae</taxon>
        <taxon>Leishmaniinae</taxon>
        <taxon>Leptomonas</taxon>
    </lineage>
</organism>